<sequence>MRIRVVAPGAAVKEEEITAAAEVLEASGHVITFGAHTFQRHRYLAGRDELRLEDLRSAMTDKTVDAVWFARGGTGCMHLLPHVADWLAHKPIIGYSDNCSLLLQAWKLGGCAIHGPVFEEIVVGDAISQHAEDVLTLLSKGSAALHFSGLTPGGNLERVNVTGPALGGNLATLSSLAGTPWLPSMAGGIVLLEDVGEPFYRIERSLAQLRLCGALDGALAVVLGDFTNCPARGVLHTLEEIFAEHLNLLNIPIYCGAPFGHGQINRPWQLGRIATITDSSLAWHD</sequence>
<dbReference type="RefSeq" id="WP_369459253.1">
    <property type="nucleotide sequence ID" value="NZ_JBGBDC010000002.1"/>
</dbReference>
<organism evidence="8 9">
    <name type="scientific">Comamonas sediminis</name>
    <dbReference type="NCBI Taxonomy" id="1783360"/>
    <lineage>
        <taxon>Bacteria</taxon>
        <taxon>Pseudomonadati</taxon>
        <taxon>Pseudomonadota</taxon>
        <taxon>Betaproteobacteria</taxon>
        <taxon>Burkholderiales</taxon>
        <taxon>Comamonadaceae</taxon>
        <taxon>Comamonas</taxon>
    </lineage>
</organism>
<dbReference type="Gene3D" id="3.40.50.10740">
    <property type="entry name" value="Class I glutamine amidotransferase-like"/>
    <property type="match status" value="1"/>
</dbReference>
<comment type="caution">
    <text evidence="8">The sequence shown here is derived from an EMBL/GenBank/DDBJ whole genome shotgun (WGS) entry which is preliminary data.</text>
</comment>
<evidence type="ECO:0000256" key="1">
    <source>
        <dbReference type="ARBA" id="ARBA00010233"/>
    </source>
</evidence>
<dbReference type="SUPFAM" id="SSF141986">
    <property type="entry name" value="LD-carboxypeptidase A C-terminal domain-like"/>
    <property type="match status" value="1"/>
</dbReference>
<evidence type="ECO:0000256" key="4">
    <source>
        <dbReference type="ARBA" id="ARBA00022801"/>
    </source>
</evidence>
<reference evidence="8 9" key="1">
    <citation type="journal article" date="2016" name="Int. J. Syst. Evol. Microbiol.">
        <title>Description of Comamonas sediminis sp. nov., isolated from lagoon sediments.</title>
        <authorList>
            <person name="Subhash Y."/>
            <person name="Bang J.J."/>
            <person name="You T.H."/>
            <person name="Lee S.S."/>
        </authorList>
    </citation>
    <scope>NUCLEOTIDE SEQUENCE [LARGE SCALE GENOMIC DNA]</scope>
    <source>
        <strain evidence="8 9">JCM 31169</strain>
    </source>
</reference>
<comment type="similarity">
    <text evidence="1">Belongs to the peptidase S66 family.</text>
</comment>
<evidence type="ECO:0000256" key="2">
    <source>
        <dbReference type="ARBA" id="ARBA00022645"/>
    </source>
</evidence>
<evidence type="ECO:0000313" key="8">
    <source>
        <dbReference type="EMBL" id="MEY2250439.1"/>
    </source>
</evidence>
<keyword evidence="2" id="KW-0121">Carboxypeptidase</keyword>
<dbReference type="Pfam" id="PF02016">
    <property type="entry name" value="Peptidase_S66"/>
    <property type="match status" value="1"/>
</dbReference>
<evidence type="ECO:0000313" key="9">
    <source>
        <dbReference type="Proteomes" id="UP001562178"/>
    </source>
</evidence>
<keyword evidence="5" id="KW-0720">Serine protease</keyword>
<dbReference type="InterPro" id="IPR027461">
    <property type="entry name" value="Carboxypeptidase_A_C_sf"/>
</dbReference>
<proteinExistence type="inferred from homology"/>
<protein>
    <submittedName>
        <fullName evidence="8">LD-carboxypeptidase</fullName>
    </submittedName>
</protein>
<evidence type="ECO:0000259" key="6">
    <source>
        <dbReference type="Pfam" id="PF02016"/>
    </source>
</evidence>
<evidence type="ECO:0000256" key="5">
    <source>
        <dbReference type="ARBA" id="ARBA00022825"/>
    </source>
</evidence>
<dbReference type="InterPro" id="IPR027478">
    <property type="entry name" value="LdcA_N"/>
</dbReference>
<keyword evidence="4" id="KW-0378">Hydrolase</keyword>
<dbReference type="InterPro" id="IPR029062">
    <property type="entry name" value="Class_I_gatase-like"/>
</dbReference>
<dbReference type="Gene3D" id="3.50.30.60">
    <property type="entry name" value="LD-carboxypeptidase A C-terminal domain-like"/>
    <property type="match status" value="1"/>
</dbReference>
<accession>A0ABV4AYZ2</accession>
<dbReference type="PANTHER" id="PTHR30237:SF2">
    <property type="entry name" value="MUREIN TETRAPEPTIDE CARBOXYPEPTIDASE"/>
    <property type="match status" value="1"/>
</dbReference>
<dbReference type="InterPro" id="IPR040921">
    <property type="entry name" value="Peptidase_S66C"/>
</dbReference>
<dbReference type="InterPro" id="IPR003507">
    <property type="entry name" value="S66_fam"/>
</dbReference>
<feature type="domain" description="LD-carboxypeptidase N-terminal" evidence="6">
    <location>
        <begin position="3"/>
        <end position="115"/>
    </location>
</feature>
<dbReference type="CDD" id="cd07025">
    <property type="entry name" value="Peptidase_S66"/>
    <property type="match status" value="1"/>
</dbReference>
<evidence type="ECO:0000259" key="7">
    <source>
        <dbReference type="Pfam" id="PF17676"/>
    </source>
</evidence>
<dbReference type="InterPro" id="IPR040449">
    <property type="entry name" value="Peptidase_S66_N"/>
</dbReference>
<dbReference type="EMBL" id="JBGBDC010000002">
    <property type="protein sequence ID" value="MEY2250439.1"/>
    <property type="molecule type" value="Genomic_DNA"/>
</dbReference>
<gene>
    <name evidence="8" type="ORF">AB7A72_05445</name>
</gene>
<feature type="domain" description="LD-carboxypeptidase C-terminal" evidence="7">
    <location>
        <begin position="162"/>
        <end position="276"/>
    </location>
</feature>
<dbReference type="PANTHER" id="PTHR30237">
    <property type="entry name" value="MURAMOYLTETRAPEPTIDE CARBOXYPEPTIDASE"/>
    <property type="match status" value="1"/>
</dbReference>
<dbReference type="Proteomes" id="UP001562178">
    <property type="component" value="Unassembled WGS sequence"/>
</dbReference>
<evidence type="ECO:0000256" key="3">
    <source>
        <dbReference type="ARBA" id="ARBA00022670"/>
    </source>
</evidence>
<name>A0ABV4AYZ2_9BURK</name>
<keyword evidence="3" id="KW-0645">Protease</keyword>
<dbReference type="Pfam" id="PF17676">
    <property type="entry name" value="Peptidase_S66C"/>
    <property type="match status" value="1"/>
</dbReference>
<keyword evidence="9" id="KW-1185">Reference proteome</keyword>
<dbReference type="SUPFAM" id="SSF52317">
    <property type="entry name" value="Class I glutamine amidotransferase-like"/>
    <property type="match status" value="1"/>
</dbReference>
<dbReference type="PIRSF" id="PIRSF028757">
    <property type="entry name" value="LD-carboxypeptidase"/>
    <property type="match status" value="1"/>
</dbReference>